<dbReference type="PANTHER" id="PTHR46268:SF22">
    <property type="entry name" value="SENSOR PROTEIN KDPD-RELATED"/>
    <property type="match status" value="1"/>
</dbReference>
<feature type="domain" description="UspA" evidence="2">
    <location>
        <begin position="156"/>
        <end position="287"/>
    </location>
</feature>
<name>B7K063_RIPO1</name>
<dbReference type="OrthoDB" id="552876at2"/>
<dbReference type="eggNOG" id="COG0589">
    <property type="taxonomic scope" value="Bacteria"/>
</dbReference>
<dbReference type="InterPro" id="IPR014729">
    <property type="entry name" value="Rossmann-like_a/b/a_fold"/>
</dbReference>
<dbReference type="CDD" id="cd00293">
    <property type="entry name" value="USP-like"/>
    <property type="match status" value="2"/>
</dbReference>
<dbReference type="InterPro" id="IPR006016">
    <property type="entry name" value="UspA"/>
</dbReference>
<accession>B7K063</accession>
<dbReference type="STRING" id="41431.PCC8801_2182"/>
<dbReference type="RefSeq" id="WP_012595478.1">
    <property type="nucleotide sequence ID" value="NC_011726.1"/>
</dbReference>
<dbReference type="Gene3D" id="3.40.50.620">
    <property type="entry name" value="HUPs"/>
    <property type="match status" value="2"/>
</dbReference>
<dbReference type="AlphaFoldDB" id="B7K063"/>
<dbReference type="HOGENOM" id="CLU_049301_2_0_3"/>
<sequence>MFKNCLICTNLTDGLDRLVKFVPYLAGSGVKRIVFLHNISVWESEKATKVDEDRINRAQERLAPALQEIPEGIEVKVEVLSGQPKDTILRLINTYNINVVFTGMSIRSAVETKIFGSNTLELAPLTPVPLMVFRPQLILTYTQEELALRCQHLWRSLLIPYNGEKSAQYLIEQIKHYAQNRPKDSFQQCVLLWVIDDGGRTETLKEYHLHEAQEKLNAVKTELEALNLTVETKIAQGNPLHEILDTAVAFDISAIAIAHDYSSNILQWTISSLAKEVVSHSWFPVLFFSLKQ</sequence>
<evidence type="ECO:0000313" key="4">
    <source>
        <dbReference type="Proteomes" id="UP000008204"/>
    </source>
</evidence>
<feature type="domain" description="UspA" evidence="2">
    <location>
        <begin position="1"/>
        <end position="134"/>
    </location>
</feature>
<gene>
    <name evidence="3" type="ordered locus">PCC8801_2182</name>
</gene>
<evidence type="ECO:0000259" key="2">
    <source>
        <dbReference type="Pfam" id="PF00582"/>
    </source>
</evidence>
<evidence type="ECO:0000256" key="1">
    <source>
        <dbReference type="ARBA" id="ARBA00008791"/>
    </source>
</evidence>
<dbReference type="PANTHER" id="PTHR46268">
    <property type="entry name" value="STRESS RESPONSE PROTEIN NHAX"/>
    <property type="match status" value="1"/>
</dbReference>
<proteinExistence type="inferred from homology"/>
<protein>
    <submittedName>
        <fullName evidence="3">UspA domain protein</fullName>
    </submittedName>
</protein>
<dbReference type="Pfam" id="PF00582">
    <property type="entry name" value="Usp"/>
    <property type="match status" value="2"/>
</dbReference>
<dbReference type="EMBL" id="CP001287">
    <property type="protein sequence ID" value="ACK66210.1"/>
    <property type="molecule type" value="Genomic_DNA"/>
</dbReference>
<dbReference type="KEGG" id="cyp:PCC8801_2182"/>
<dbReference type="Proteomes" id="UP000008204">
    <property type="component" value="Chromosome"/>
</dbReference>
<organism evidence="3 4">
    <name type="scientific">Rippkaea orientalis (strain PCC 8801 / RF-1)</name>
    <name type="common">Cyanothece sp. (strain PCC 8801)</name>
    <dbReference type="NCBI Taxonomy" id="41431"/>
    <lineage>
        <taxon>Bacteria</taxon>
        <taxon>Bacillati</taxon>
        <taxon>Cyanobacteriota</taxon>
        <taxon>Cyanophyceae</taxon>
        <taxon>Oscillatoriophycideae</taxon>
        <taxon>Chroococcales</taxon>
        <taxon>Aphanothecaceae</taxon>
        <taxon>Rippkaea</taxon>
        <taxon>Rippkaea orientalis</taxon>
    </lineage>
</organism>
<reference evidence="4" key="1">
    <citation type="journal article" date="2011" name="MBio">
        <title>Novel metabolic attributes of the genus Cyanothece, comprising a group of unicellular nitrogen-fixing Cyanobacteria.</title>
        <authorList>
            <person name="Bandyopadhyay A."/>
            <person name="Elvitigala T."/>
            <person name="Welsh E."/>
            <person name="Stockel J."/>
            <person name="Liberton M."/>
            <person name="Min H."/>
            <person name="Sherman L.A."/>
            <person name="Pakrasi H.B."/>
        </authorList>
    </citation>
    <scope>NUCLEOTIDE SEQUENCE [LARGE SCALE GENOMIC DNA]</scope>
    <source>
        <strain evidence="4">PCC 8801</strain>
    </source>
</reference>
<comment type="similarity">
    <text evidence="1">Belongs to the universal stress protein A family.</text>
</comment>
<evidence type="ECO:0000313" key="3">
    <source>
        <dbReference type="EMBL" id="ACK66210.1"/>
    </source>
</evidence>
<keyword evidence="4" id="KW-1185">Reference proteome</keyword>
<dbReference type="SUPFAM" id="SSF52402">
    <property type="entry name" value="Adenine nucleotide alpha hydrolases-like"/>
    <property type="match status" value="2"/>
</dbReference>